<name>A0A6P8DG88_PUNGR</name>
<dbReference type="RefSeq" id="XP_031396322.1">
    <property type="nucleotide sequence ID" value="XM_031540462.1"/>
</dbReference>
<dbReference type="GO" id="GO:0045910">
    <property type="term" value="P:negative regulation of DNA recombination"/>
    <property type="evidence" value="ECO:0007669"/>
    <property type="project" value="InterPro"/>
</dbReference>
<dbReference type="FunFam" id="3.30.1370.110:FF:000004">
    <property type="entry name" value="Endonuclease MutS2"/>
    <property type="match status" value="1"/>
</dbReference>
<dbReference type="InterPro" id="IPR005747">
    <property type="entry name" value="MutS2"/>
</dbReference>
<evidence type="ECO:0000313" key="11">
    <source>
        <dbReference type="Proteomes" id="UP000515151"/>
    </source>
</evidence>
<evidence type="ECO:0000256" key="4">
    <source>
        <dbReference type="ARBA" id="ARBA00022759"/>
    </source>
</evidence>
<dbReference type="GO" id="GO:0005524">
    <property type="term" value="F:ATP binding"/>
    <property type="evidence" value="ECO:0007669"/>
    <property type="project" value="UniProtKB-KW"/>
</dbReference>
<organism evidence="11 12">
    <name type="scientific">Punica granatum</name>
    <name type="common">Pomegranate</name>
    <dbReference type="NCBI Taxonomy" id="22663"/>
    <lineage>
        <taxon>Eukaryota</taxon>
        <taxon>Viridiplantae</taxon>
        <taxon>Streptophyta</taxon>
        <taxon>Embryophyta</taxon>
        <taxon>Tracheophyta</taxon>
        <taxon>Spermatophyta</taxon>
        <taxon>Magnoliopsida</taxon>
        <taxon>eudicotyledons</taxon>
        <taxon>Gunneridae</taxon>
        <taxon>Pentapetalae</taxon>
        <taxon>rosids</taxon>
        <taxon>malvids</taxon>
        <taxon>Myrtales</taxon>
        <taxon>Lythraceae</taxon>
        <taxon>Punica</taxon>
    </lineage>
</organism>
<feature type="domain" description="Smr" evidence="10">
    <location>
        <begin position="829"/>
        <end position="900"/>
    </location>
</feature>
<dbReference type="PROSITE" id="PS50828">
    <property type="entry name" value="SMR"/>
    <property type="match status" value="1"/>
</dbReference>
<proteinExistence type="predicted"/>
<dbReference type="GO" id="GO:0140664">
    <property type="term" value="F:ATP-dependent DNA damage sensor activity"/>
    <property type="evidence" value="ECO:0007669"/>
    <property type="project" value="InterPro"/>
</dbReference>
<keyword evidence="3" id="KW-0547">Nucleotide-binding</keyword>
<dbReference type="GO" id="GO:0006298">
    <property type="term" value="P:mismatch repair"/>
    <property type="evidence" value="ECO:0007669"/>
    <property type="project" value="InterPro"/>
</dbReference>
<dbReference type="InterPro" id="IPR000432">
    <property type="entry name" value="DNA_mismatch_repair_MutS_C"/>
</dbReference>
<dbReference type="Pfam" id="PF01713">
    <property type="entry name" value="Smr"/>
    <property type="match status" value="1"/>
</dbReference>
<dbReference type="SMART" id="SM00533">
    <property type="entry name" value="MUTSd"/>
    <property type="match status" value="1"/>
</dbReference>
<dbReference type="NCBIfam" id="TIGR01069">
    <property type="entry name" value="mutS2"/>
    <property type="match status" value="1"/>
</dbReference>
<dbReference type="Proteomes" id="UP000515151">
    <property type="component" value="Chromosome 5"/>
</dbReference>
<dbReference type="PANTHER" id="PTHR48466:SF1">
    <property type="entry name" value="SMR DOMAIN-CONTAINING PROTEIN"/>
    <property type="match status" value="1"/>
</dbReference>
<dbReference type="OrthoDB" id="1924787at2759"/>
<dbReference type="AlphaFoldDB" id="A0A6P8DG88"/>
<reference evidence="11" key="1">
    <citation type="journal article" date="2020" name="Plant Biotechnol. J.">
        <title>The pomegranate (Punica granatum L.) draft genome dissects genetic divergence between soft- and hard-seeded cultivars.</title>
        <authorList>
            <person name="Luo X."/>
            <person name="Li H."/>
            <person name="Wu Z."/>
            <person name="Yao W."/>
            <person name="Zhao P."/>
            <person name="Cao D."/>
            <person name="Yu H."/>
            <person name="Li K."/>
            <person name="Poudel K."/>
            <person name="Zhao D."/>
            <person name="Zhang F."/>
            <person name="Xia X."/>
            <person name="Chen L."/>
            <person name="Wang Q."/>
            <person name="Jing D."/>
            <person name="Cao S."/>
        </authorList>
    </citation>
    <scope>NUCLEOTIDE SEQUENCE [LARGE SCALE GENOMIC DNA]</scope>
    <source>
        <strain evidence="11">cv. Tunisia</strain>
    </source>
</reference>
<keyword evidence="2" id="KW-0699">rRNA-binding</keyword>
<dbReference type="GO" id="GO:0030983">
    <property type="term" value="F:mismatched DNA binding"/>
    <property type="evidence" value="ECO:0007669"/>
    <property type="project" value="InterPro"/>
</dbReference>
<dbReference type="PANTHER" id="PTHR48466">
    <property type="entry name" value="OS10G0509000 PROTEIN-RELATED"/>
    <property type="match status" value="1"/>
</dbReference>
<dbReference type="Gene3D" id="3.30.1370.110">
    <property type="match status" value="1"/>
</dbReference>
<dbReference type="InterPro" id="IPR036187">
    <property type="entry name" value="DNA_mismatch_repair_MutS_sf"/>
</dbReference>
<keyword evidence="5" id="KW-0378">Hydrolase</keyword>
<evidence type="ECO:0000259" key="10">
    <source>
        <dbReference type="PROSITE" id="PS50828"/>
    </source>
</evidence>
<dbReference type="InterPro" id="IPR036063">
    <property type="entry name" value="Smr_dom_sf"/>
</dbReference>
<dbReference type="InterPro" id="IPR045076">
    <property type="entry name" value="MutS"/>
</dbReference>
<keyword evidence="7" id="KW-0694">RNA-binding</keyword>
<evidence type="ECO:0000256" key="3">
    <source>
        <dbReference type="ARBA" id="ARBA00022741"/>
    </source>
</evidence>
<dbReference type="SUPFAM" id="SSF48334">
    <property type="entry name" value="DNA repair protein MutS, domain III"/>
    <property type="match status" value="1"/>
</dbReference>
<dbReference type="SUPFAM" id="SSF160443">
    <property type="entry name" value="SMR domain-like"/>
    <property type="match status" value="1"/>
</dbReference>
<keyword evidence="8" id="KW-0238">DNA-binding</keyword>
<reference evidence="12" key="2">
    <citation type="submission" date="2025-08" db="UniProtKB">
        <authorList>
            <consortium name="RefSeq"/>
        </authorList>
    </citation>
    <scope>IDENTIFICATION</scope>
    <source>
        <tissue evidence="12">Leaf</tissue>
    </source>
</reference>
<dbReference type="Gene3D" id="3.40.50.300">
    <property type="entry name" value="P-loop containing nucleotide triphosphate hydrolases"/>
    <property type="match status" value="1"/>
</dbReference>
<dbReference type="GO" id="GO:0016887">
    <property type="term" value="F:ATP hydrolysis activity"/>
    <property type="evidence" value="ECO:0007669"/>
    <property type="project" value="InterPro"/>
</dbReference>
<dbReference type="SUPFAM" id="SSF52540">
    <property type="entry name" value="P-loop containing nucleoside triphosphate hydrolases"/>
    <property type="match status" value="1"/>
</dbReference>
<evidence type="ECO:0000313" key="12">
    <source>
        <dbReference type="RefSeq" id="XP_031396322.1"/>
    </source>
</evidence>
<dbReference type="InterPro" id="IPR046893">
    <property type="entry name" value="MSSS"/>
</dbReference>
<dbReference type="GO" id="GO:0004519">
    <property type="term" value="F:endonuclease activity"/>
    <property type="evidence" value="ECO:0007669"/>
    <property type="project" value="UniProtKB-KW"/>
</dbReference>
<evidence type="ECO:0000256" key="7">
    <source>
        <dbReference type="ARBA" id="ARBA00022884"/>
    </source>
</evidence>
<evidence type="ECO:0000256" key="2">
    <source>
        <dbReference type="ARBA" id="ARBA00022730"/>
    </source>
</evidence>
<gene>
    <name evidence="12" type="primary">LOC116207500</name>
</gene>
<dbReference type="FunFam" id="3.40.50.300:FF:001814">
    <property type="entry name" value="DNA mismatch repair protein MutS type 2"/>
    <property type="match status" value="1"/>
</dbReference>
<evidence type="ECO:0000256" key="8">
    <source>
        <dbReference type="ARBA" id="ARBA00023125"/>
    </source>
</evidence>
<sequence>MELARHSFTAINTRPPTLFSPSKALFKPTLSLPHPAESHSRRLALAQTLQSETLKILEWGFLCKQLSPFTSTSMGFRATEEAAIPIGETLGESVKLLDQTAAAVYAAESGPWDFSGIEDVTPIIEASARAEMLTVGEICRVQRMLVVARTMAEKLEAAAVADGGGADSSNSRYSPLLDILHECNYQSELANKIGFCIDCSLSIILDRASEDLEIIRSERKRNMEDLDFLLKEASNRVFRAGGIDKPLVTKRRARLCVGVRASHKYLLPEGIVLDVSGSGATYFMEPKEAVELNNMEVRLSNAERAEEMAILSLLTSEIAEARSQIKYLMQRFREIDLAFARAAYAREVNGRCPILSSCGSEHLDIEGMQHPLLLASQRRLLDEENGTSASRNHKGSLADFPVPIDIKVNRATRVVVISGPNTGGKTASMKTLGLASLMSKAGMYVPAKNLPRLPWFNLVLADIGDQQSLEQNLSTFSGHISRIRDILEVASMESLVLIDEIGSGTDPSEGVALSSSILNYLKDRVNLAIVTTHYADLTLLREKDARFENAAMEFSLETLKPTYRVLWGSTGDSNALNIAESIGFNLNIIERARQWVEKLKPEREQERRGLLYQSLMEEKNQLEAHKKKAKSLHDEIMDLHNEIQSEAEGIGTREKALMGKETRIVQQELKDVEKQINSVVVDFERQLSEVRYDEINSLIRKSESAIASILEAHQPTDSLYDNKPDYVSYTPKYGEQVLVKGLGNKLAKVVEAPGDDGTVLVQFGKVRVRVNNSDVRAIAGSRKSHATANSLQHLRRQASRSKEYQNLAETKDGEGLLFGPTVQTSKNTVDLRGMRVEEAALELDMAISSRGPHSVLFIIHGMGTGAVKERALEMLRNHPRVAKYEQESPLNYGCTVAYIRAIARVINRVLGSASIHRRSCLNKTKVHDDCRRAFGQSLAFKGDTVKRPICPFQIPRSKARDSRTLPSACCGTKTAISWGNIRTVPLAWSGNRFARFENSGRTIARIVCSGRTVRRTA</sequence>
<evidence type="ECO:0000256" key="6">
    <source>
        <dbReference type="ARBA" id="ARBA00022840"/>
    </source>
</evidence>
<keyword evidence="4" id="KW-0255">Endonuclease</keyword>
<keyword evidence="11" id="KW-1185">Reference proteome</keyword>
<dbReference type="Pfam" id="PF20297">
    <property type="entry name" value="MSSS"/>
    <property type="match status" value="1"/>
</dbReference>
<dbReference type="GeneID" id="116207500"/>
<dbReference type="GO" id="GO:0019843">
    <property type="term" value="F:rRNA binding"/>
    <property type="evidence" value="ECO:0007669"/>
    <property type="project" value="UniProtKB-KW"/>
</dbReference>
<dbReference type="SMART" id="SM00534">
    <property type="entry name" value="MUTSac"/>
    <property type="match status" value="1"/>
</dbReference>
<feature type="coiled-coil region" evidence="9">
    <location>
        <begin position="612"/>
        <end position="642"/>
    </location>
</feature>
<dbReference type="Pfam" id="PF00488">
    <property type="entry name" value="MutS_V"/>
    <property type="match status" value="1"/>
</dbReference>
<evidence type="ECO:0000256" key="5">
    <source>
        <dbReference type="ARBA" id="ARBA00022801"/>
    </source>
</evidence>
<dbReference type="PROSITE" id="PS00486">
    <property type="entry name" value="DNA_MISMATCH_REPAIR_2"/>
    <property type="match status" value="1"/>
</dbReference>
<evidence type="ECO:0000256" key="1">
    <source>
        <dbReference type="ARBA" id="ARBA00022722"/>
    </source>
</evidence>
<dbReference type="InterPro" id="IPR002625">
    <property type="entry name" value="Smr_dom"/>
</dbReference>
<dbReference type="InterPro" id="IPR027417">
    <property type="entry name" value="P-loop_NTPase"/>
</dbReference>
<evidence type="ECO:0000256" key="9">
    <source>
        <dbReference type="SAM" id="Coils"/>
    </source>
</evidence>
<keyword evidence="1" id="KW-0540">Nuclease</keyword>
<dbReference type="SMART" id="SM00463">
    <property type="entry name" value="SMR"/>
    <property type="match status" value="1"/>
</dbReference>
<protein>
    <submittedName>
        <fullName evidence="12">Uncharacterized protein LOC116207500 isoform X1</fullName>
    </submittedName>
</protein>
<accession>A0A6P8DG88</accession>
<dbReference type="InterPro" id="IPR007696">
    <property type="entry name" value="DNA_mismatch_repair_MutS_core"/>
</dbReference>
<keyword evidence="9" id="KW-0175">Coiled coil</keyword>
<keyword evidence="6" id="KW-0067">ATP-binding</keyword>